<dbReference type="InParanoid" id="C5K6L5"/>
<dbReference type="EMBL" id="GG670888">
    <property type="protein sequence ID" value="EER19935.1"/>
    <property type="molecule type" value="Genomic_DNA"/>
</dbReference>
<dbReference type="RefSeq" id="XP_002788139.1">
    <property type="nucleotide sequence ID" value="XM_002788093.1"/>
</dbReference>
<dbReference type="OMA" id="WIRFLEM"/>
<evidence type="ECO:0000313" key="1">
    <source>
        <dbReference type="EMBL" id="EER19935.1"/>
    </source>
</evidence>
<gene>
    <name evidence="1" type="ORF">Pmar_PMAR006829</name>
</gene>
<organism evidence="2">
    <name type="scientific">Perkinsus marinus (strain ATCC 50983 / TXsc)</name>
    <dbReference type="NCBI Taxonomy" id="423536"/>
    <lineage>
        <taxon>Eukaryota</taxon>
        <taxon>Sar</taxon>
        <taxon>Alveolata</taxon>
        <taxon>Perkinsozoa</taxon>
        <taxon>Perkinsea</taxon>
        <taxon>Perkinsida</taxon>
        <taxon>Perkinsidae</taxon>
        <taxon>Perkinsus</taxon>
    </lineage>
</organism>
<dbReference type="Proteomes" id="UP000007800">
    <property type="component" value="Unassembled WGS sequence"/>
</dbReference>
<accession>C5K6L5</accession>
<reference evidence="1 2" key="1">
    <citation type="submission" date="2008-07" db="EMBL/GenBank/DDBJ databases">
        <authorList>
            <person name="El-Sayed N."/>
            <person name="Caler E."/>
            <person name="Inman J."/>
            <person name="Amedeo P."/>
            <person name="Hass B."/>
            <person name="Wortman J."/>
        </authorList>
    </citation>
    <scope>NUCLEOTIDE SEQUENCE [LARGE SCALE GENOMIC DNA]</scope>
    <source>
        <strain evidence="2">ATCC 50983 / TXsc</strain>
    </source>
</reference>
<keyword evidence="2" id="KW-1185">Reference proteome</keyword>
<sequence length="166" mass="18729">MIALQTPIKDIEVESADVAADDVLLEYIGQAPRIPTKATSAAEGSVEVLRIQLRPAGELQALRVLRDKEACTLDHGRRPRATEERQKEVKRQFETQVLKKRGNETLLDRMFSAAVDAEDRCAVVQLWNEYVEANPHQCESFVDLLVQWMVVTAVRIDYVLIAITTL</sequence>
<protein>
    <submittedName>
        <fullName evidence="1">Uncharacterized protein</fullName>
    </submittedName>
</protein>
<proteinExistence type="predicted"/>
<evidence type="ECO:0000313" key="2">
    <source>
        <dbReference type="Proteomes" id="UP000007800"/>
    </source>
</evidence>
<dbReference type="AlphaFoldDB" id="C5K6L5"/>
<name>C5K6L5_PERM5</name>
<dbReference type="GeneID" id="9058599"/>